<keyword evidence="8" id="KW-0732">Signal</keyword>
<dbReference type="NCBIfam" id="TIGR00357">
    <property type="entry name" value="peptide-methionine (R)-S-oxide reductase MsrB"/>
    <property type="match status" value="1"/>
</dbReference>
<evidence type="ECO:0000256" key="6">
    <source>
        <dbReference type="ARBA" id="ARBA00023002"/>
    </source>
</evidence>
<protein>
    <recommendedName>
        <fullName evidence="3">peptide-methionine (R)-S-oxide reductase</fullName>
        <ecNumber evidence="3">1.8.4.12</ecNumber>
    </recommendedName>
</protein>
<name>K8P6H3_9BRAD</name>
<dbReference type="InterPro" id="IPR002579">
    <property type="entry name" value="Met_Sox_Rdtase_MsrB_dom"/>
</dbReference>
<dbReference type="InterPro" id="IPR011057">
    <property type="entry name" value="Mss4-like_sf"/>
</dbReference>
<keyword evidence="11" id="KW-1185">Reference proteome</keyword>
<keyword evidence="5" id="KW-0862">Zinc</keyword>
<dbReference type="PATRIC" id="fig|883078.3.peg.2840"/>
<accession>K8P6H3</accession>
<evidence type="ECO:0000256" key="8">
    <source>
        <dbReference type="SAM" id="SignalP"/>
    </source>
</evidence>
<feature type="signal peptide" evidence="8">
    <location>
        <begin position="1"/>
        <end position="30"/>
    </location>
</feature>
<reference evidence="10 11" key="1">
    <citation type="submission" date="2012-04" db="EMBL/GenBank/DDBJ databases">
        <title>The Genome Sequence of Afipia broomeae ATCC 49717.</title>
        <authorList>
            <consortium name="The Broad Institute Genome Sequencing Platform"/>
            <person name="Earl A."/>
            <person name="Ward D."/>
            <person name="Feldgarden M."/>
            <person name="Gevers D."/>
            <person name="Huys G."/>
            <person name="Walker B."/>
            <person name="Young S.K."/>
            <person name="Zeng Q."/>
            <person name="Gargeya S."/>
            <person name="Fitzgerald M."/>
            <person name="Haas B."/>
            <person name="Abouelleil A."/>
            <person name="Alvarado L."/>
            <person name="Arachchi H.M."/>
            <person name="Berlin A."/>
            <person name="Chapman S.B."/>
            <person name="Goldberg J."/>
            <person name="Griggs A."/>
            <person name="Gujja S."/>
            <person name="Hansen M."/>
            <person name="Howarth C."/>
            <person name="Imamovic A."/>
            <person name="Larimer J."/>
            <person name="McCowen C."/>
            <person name="Montmayeur A."/>
            <person name="Murphy C."/>
            <person name="Neiman D."/>
            <person name="Pearson M."/>
            <person name="Priest M."/>
            <person name="Roberts A."/>
            <person name="Saif S."/>
            <person name="Shea T."/>
            <person name="Sisk P."/>
            <person name="Sykes S."/>
            <person name="Wortman J."/>
            <person name="Nusbaum C."/>
            <person name="Birren B."/>
        </authorList>
    </citation>
    <scope>NUCLEOTIDE SEQUENCE [LARGE SCALE GENOMIC DNA]</scope>
    <source>
        <strain evidence="10 11">ATCC 49717</strain>
    </source>
</reference>
<evidence type="ECO:0000313" key="11">
    <source>
        <dbReference type="Proteomes" id="UP000001096"/>
    </source>
</evidence>
<dbReference type="GO" id="GO:0030091">
    <property type="term" value="P:protein repair"/>
    <property type="evidence" value="ECO:0007669"/>
    <property type="project" value="InterPro"/>
</dbReference>
<dbReference type="GO" id="GO:0006979">
    <property type="term" value="P:response to oxidative stress"/>
    <property type="evidence" value="ECO:0007669"/>
    <property type="project" value="InterPro"/>
</dbReference>
<dbReference type="FunFam" id="2.170.150.20:FF:000001">
    <property type="entry name" value="Peptide methionine sulfoxide reductase MsrB"/>
    <property type="match status" value="1"/>
</dbReference>
<dbReference type="GO" id="GO:0033743">
    <property type="term" value="F:peptide-methionine (R)-S-oxide reductase activity"/>
    <property type="evidence" value="ECO:0007669"/>
    <property type="project" value="UniProtKB-EC"/>
</dbReference>
<dbReference type="GO" id="GO:0005737">
    <property type="term" value="C:cytoplasm"/>
    <property type="evidence" value="ECO:0007669"/>
    <property type="project" value="TreeGrafter"/>
</dbReference>
<feature type="chain" id="PRO_5003922004" description="peptide-methionine (R)-S-oxide reductase" evidence="8">
    <location>
        <begin position="31"/>
        <end position="170"/>
    </location>
</feature>
<comment type="cofactor">
    <cofactor evidence="1">
        <name>Zn(2+)</name>
        <dbReference type="ChEBI" id="CHEBI:29105"/>
    </cofactor>
</comment>
<evidence type="ECO:0000256" key="7">
    <source>
        <dbReference type="ARBA" id="ARBA00048488"/>
    </source>
</evidence>
<keyword evidence="6" id="KW-0560">Oxidoreductase</keyword>
<feature type="domain" description="MsrB" evidence="9">
    <location>
        <begin position="44"/>
        <end position="165"/>
    </location>
</feature>
<sequence>MIDRRILLASAMSLAAFSAFRWLGLGSASAGEKSAEKFEVEKTPEEWRKQLTPAQYNVLREAGTERPFTSPLNKEKRKGTFTCAGCDLPLFASETKFDSGTGWPSFYQALPNAILEKSDRSYMMVRTETLCRRCGGHLGHVFDDGPKPTGLRYCMNGLALTFKPADGSSS</sequence>
<dbReference type="EC" id="1.8.4.12" evidence="3"/>
<dbReference type="Gene3D" id="2.170.150.20">
    <property type="entry name" value="Peptide methionine sulfoxide reductase"/>
    <property type="match status" value="1"/>
</dbReference>
<evidence type="ECO:0000256" key="5">
    <source>
        <dbReference type="ARBA" id="ARBA00022833"/>
    </source>
</evidence>
<gene>
    <name evidence="10" type="ORF">HMPREF9695_02747</name>
</gene>
<dbReference type="HOGENOM" id="CLU_031040_8_2_5"/>
<keyword evidence="4" id="KW-0479">Metal-binding</keyword>
<dbReference type="Pfam" id="PF01641">
    <property type="entry name" value="SelR"/>
    <property type="match status" value="1"/>
</dbReference>
<comment type="similarity">
    <text evidence="2">Belongs to the MsrB Met sulfoxide reductase family.</text>
</comment>
<evidence type="ECO:0000256" key="4">
    <source>
        <dbReference type="ARBA" id="ARBA00022723"/>
    </source>
</evidence>
<evidence type="ECO:0000259" key="9">
    <source>
        <dbReference type="PROSITE" id="PS51790"/>
    </source>
</evidence>
<dbReference type="InterPro" id="IPR028427">
    <property type="entry name" value="Met_Sox_Rdtase_MsrB"/>
</dbReference>
<dbReference type="PANTHER" id="PTHR10173">
    <property type="entry name" value="METHIONINE SULFOXIDE REDUCTASE"/>
    <property type="match status" value="1"/>
</dbReference>
<comment type="caution">
    <text evidence="10">The sequence shown here is derived from an EMBL/GenBank/DDBJ whole genome shotgun (WGS) entry which is preliminary data.</text>
</comment>
<evidence type="ECO:0000256" key="1">
    <source>
        <dbReference type="ARBA" id="ARBA00001947"/>
    </source>
</evidence>
<dbReference type="PROSITE" id="PS51790">
    <property type="entry name" value="MSRB"/>
    <property type="match status" value="1"/>
</dbReference>
<dbReference type="RefSeq" id="WP_006021450.1">
    <property type="nucleotide sequence ID" value="NZ_KB375283.1"/>
</dbReference>
<evidence type="ECO:0000313" key="10">
    <source>
        <dbReference type="EMBL" id="EKS36329.1"/>
    </source>
</evidence>
<dbReference type="EMBL" id="AGWX01000004">
    <property type="protein sequence ID" value="EKS36329.1"/>
    <property type="molecule type" value="Genomic_DNA"/>
</dbReference>
<comment type="catalytic activity">
    <reaction evidence="7">
        <text>L-methionyl-[protein] + [thioredoxin]-disulfide + H2O = L-methionyl-(R)-S-oxide-[protein] + [thioredoxin]-dithiol</text>
        <dbReference type="Rhea" id="RHEA:24164"/>
        <dbReference type="Rhea" id="RHEA-COMP:10698"/>
        <dbReference type="Rhea" id="RHEA-COMP:10700"/>
        <dbReference type="Rhea" id="RHEA-COMP:12313"/>
        <dbReference type="Rhea" id="RHEA-COMP:12314"/>
        <dbReference type="ChEBI" id="CHEBI:15377"/>
        <dbReference type="ChEBI" id="CHEBI:16044"/>
        <dbReference type="ChEBI" id="CHEBI:29950"/>
        <dbReference type="ChEBI" id="CHEBI:45764"/>
        <dbReference type="ChEBI" id="CHEBI:50058"/>
        <dbReference type="EC" id="1.8.4.12"/>
    </reaction>
</comment>
<organism evidence="10 11">
    <name type="scientific">Afipia broomeae ATCC 49717</name>
    <dbReference type="NCBI Taxonomy" id="883078"/>
    <lineage>
        <taxon>Bacteria</taxon>
        <taxon>Pseudomonadati</taxon>
        <taxon>Pseudomonadota</taxon>
        <taxon>Alphaproteobacteria</taxon>
        <taxon>Hyphomicrobiales</taxon>
        <taxon>Nitrobacteraceae</taxon>
        <taxon>Afipia</taxon>
    </lineage>
</organism>
<dbReference type="Proteomes" id="UP000001096">
    <property type="component" value="Unassembled WGS sequence"/>
</dbReference>
<dbReference type="PANTHER" id="PTHR10173:SF57">
    <property type="entry name" value="PEPTIDE-METHIONINE (R)-S-OXIDE REDUCTASE"/>
    <property type="match status" value="1"/>
</dbReference>
<dbReference type="eggNOG" id="COG0229">
    <property type="taxonomic scope" value="Bacteria"/>
</dbReference>
<dbReference type="AlphaFoldDB" id="K8P6H3"/>
<dbReference type="GO" id="GO:0046872">
    <property type="term" value="F:metal ion binding"/>
    <property type="evidence" value="ECO:0007669"/>
    <property type="project" value="UniProtKB-KW"/>
</dbReference>
<evidence type="ECO:0000256" key="2">
    <source>
        <dbReference type="ARBA" id="ARBA00007174"/>
    </source>
</evidence>
<evidence type="ECO:0000256" key="3">
    <source>
        <dbReference type="ARBA" id="ARBA00012499"/>
    </source>
</evidence>
<dbReference type="SUPFAM" id="SSF51316">
    <property type="entry name" value="Mss4-like"/>
    <property type="match status" value="1"/>
</dbReference>
<proteinExistence type="inferred from homology"/>